<evidence type="ECO:0000313" key="6">
    <source>
        <dbReference type="EMBL" id="RKP32023.1"/>
    </source>
</evidence>
<keyword evidence="3 5" id="KW-1133">Transmembrane helix</keyword>
<evidence type="ECO:0000313" key="7">
    <source>
        <dbReference type="Proteomes" id="UP000268321"/>
    </source>
</evidence>
<reference evidence="7" key="1">
    <citation type="journal article" date="2018" name="Nat. Microbiol.">
        <title>Leveraging single-cell genomics to expand the fungal tree of life.</title>
        <authorList>
            <person name="Ahrendt S.R."/>
            <person name="Quandt C.A."/>
            <person name="Ciobanu D."/>
            <person name="Clum A."/>
            <person name="Salamov A."/>
            <person name="Andreopoulos B."/>
            <person name="Cheng J.F."/>
            <person name="Woyke T."/>
            <person name="Pelin A."/>
            <person name="Henrissat B."/>
            <person name="Reynolds N.K."/>
            <person name="Benny G.L."/>
            <person name="Smith M.E."/>
            <person name="James T.Y."/>
            <person name="Grigoriev I.V."/>
        </authorList>
    </citation>
    <scope>NUCLEOTIDE SEQUENCE [LARGE SCALE GENOMIC DNA]</scope>
    <source>
        <strain evidence="7">Baker2002</strain>
    </source>
</reference>
<accession>A0A4P9ZGG3</accession>
<evidence type="ECO:0000256" key="2">
    <source>
        <dbReference type="ARBA" id="ARBA00022692"/>
    </source>
</evidence>
<keyword evidence="4 5" id="KW-0472">Membrane</keyword>
<comment type="subcellular location">
    <subcellularLocation>
        <location evidence="1">Membrane</location>
        <topology evidence="1">Multi-pass membrane protein</topology>
    </subcellularLocation>
</comment>
<name>A0A4P9ZGG3_9ASCO</name>
<proteinExistence type="predicted"/>
<evidence type="ECO:0000256" key="4">
    <source>
        <dbReference type="ARBA" id="ARBA00023136"/>
    </source>
</evidence>
<dbReference type="Proteomes" id="UP000268321">
    <property type="component" value="Unassembled WGS sequence"/>
</dbReference>
<dbReference type="OrthoDB" id="1436450at2759"/>
<feature type="transmembrane region" description="Helical" evidence="5">
    <location>
        <begin position="91"/>
        <end position="109"/>
    </location>
</feature>
<sequence length="123" mass="13341">MKNYGSSPDESLVAAADASADSMELNDDEVGLWETVDLSLKFFVLWFLTNLATNASLSFTSVASQTILSSTSFFILLVGAFYIIEINMKKVLGIFLSFCGVIIVSKIDFAEESALNGNSYLSV</sequence>
<evidence type="ECO:0000256" key="3">
    <source>
        <dbReference type="ARBA" id="ARBA00022989"/>
    </source>
</evidence>
<evidence type="ECO:0008006" key="8">
    <source>
        <dbReference type="Google" id="ProtNLM"/>
    </source>
</evidence>
<keyword evidence="2 5" id="KW-0812">Transmembrane</keyword>
<protein>
    <recommendedName>
        <fullName evidence="8">EamA domain-containing protein</fullName>
    </recommendedName>
</protein>
<evidence type="ECO:0000256" key="1">
    <source>
        <dbReference type="ARBA" id="ARBA00004141"/>
    </source>
</evidence>
<gene>
    <name evidence="6" type="ORF">METBISCDRAFT_21929</name>
</gene>
<dbReference type="AlphaFoldDB" id="A0A4P9ZGG3"/>
<feature type="transmembrane region" description="Helical" evidence="5">
    <location>
        <begin position="66"/>
        <end position="84"/>
    </location>
</feature>
<dbReference type="PANTHER" id="PTHR23051:SF0">
    <property type="entry name" value="SOLUTE CARRIER FAMILY 35 MEMBER F5"/>
    <property type="match status" value="1"/>
</dbReference>
<organism evidence="6 7">
    <name type="scientific">Metschnikowia bicuspidata</name>
    <dbReference type="NCBI Taxonomy" id="27322"/>
    <lineage>
        <taxon>Eukaryota</taxon>
        <taxon>Fungi</taxon>
        <taxon>Dikarya</taxon>
        <taxon>Ascomycota</taxon>
        <taxon>Saccharomycotina</taxon>
        <taxon>Pichiomycetes</taxon>
        <taxon>Metschnikowiaceae</taxon>
        <taxon>Metschnikowia</taxon>
    </lineage>
</organism>
<keyword evidence="7" id="KW-1185">Reference proteome</keyword>
<dbReference type="PANTHER" id="PTHR23051">
    <property type="entry name" value="SOLUTE CARRIER FAMILY 35, MEMBER F5"/>
    <property type="match status" value="1"/>
</dbReference>
<dbReference type="GO" id="GO:0000329">
    <property type="term" value="C:fungal-type vacuole membrane"/>
    <property type="evidence" value="ECO:0007669"/>
    <property type="project" value="TreeGrafter"/>
</dbReference>
<evidence type="ECO:0000256" key="5">
    <source>
        <dbReference type="SAM" id="Phobius"/>
    </source>
</evidence>
<dbReference type="EMBL" id="ML004435">
    <property type="protein sequence ID" value="RKP32023.1"/>
    <property type="molecule type" value="Genomic_DNA"/>
</dbReference>